<evidence type="ECO:0000256" key="1">
    <source>
        <dbReference type="ARBA" id="ARBA00005791"/>
    </source>
</evidence>
<dbReference type="Gene3D" id="3.40.30.10">
    <property type="entry name" value="Glutaredoxin"/>
    <property type="match status" value="1"/>
</dbReference>
<evidence type="ECO:0000313" key="3">
    <source>
        <dbReference type="EMBL" id="WPU66828.1"/>
    </source>
</evidence>
<dbReference type="Pfam" id="PF13462">
    <property type="entry name" value="Thioredoxin_4"/>
    <property type="match status" value="1"/>
</dbReference>
<evidence type="ECO:0000259" key="2">
    <source>
        <dbReference type="PROSITE" id="PS51352"/>
    </source>
</evidence>
<dbReference type="PANTHER" id="PTHR13887">
    <property type="entry name" value="GLUTATHIONE S-TRANSFERASE KAPPA"/>
    <property type="match status" value="1"/>
</dbReference>
<dbReference type="InterPro" id="IPR013766">
    <property type="entry name" value="Thioredoxin_domain"/>
</dbReference>
<evidence type="ECO:0000313" key="4">
    <source>
        <dbReference type="Proteomes" id="UP001324634"/>
    </source>
</evidence>
<dbReference type="KEGG" id="psti:SOO65_08710"/>
<dbReference type="PROSITE" id="PS51352">
    <property type="entry name" value="THIOREDOXIN_2"/>
    <property type="match status" value="1"/>
</dbReference>
<dbReference type="Proteomes" id="UP001324634">
    <property type="component" value="Chromosome"/>
</dbReference>
<comment type="similarity">
    <text evidence="1">Belongs to the thioredoxin family. DsbA subfamily.</text>
</comment>
<gene>
    <name evidence="3" type="ORF">SOO65_08710</name>
</gene>
<protein>
    <submittedName>
        <fullName evidence="3">Thioredoxin domain-containing protein</fullName>
    </submittedName>
</protein>
<dbReference type="PANTHER" id="PTHR13887:SF55">
    <property type="entry name" value="SLR0313 PROTEIN"/>
    <property type="match status" value="1"/>
</dbReference>
<dbReference type="InterPro" id="IPR036249">
    <property type="entry name" value="Thioredoxin-like_sf"/>
</dbReference>
<dbReference type="RefSeq" id="WP_321399425.1">
    <property type="nucleotide sequence ID" value="NZ_CP139487.1"/>
</dbReference>
<proteinExistence type="inferred from homology"/>
<organism evidence="3 4">
    <name type="scientific">Peredibacter starrii</name>
    <dbReference type="NCBI Taxonomy" id="28202"/>
    <lineage>
        <taxon>Bacteria</taxon>
        <taxon>Pseudomonadati</taxon>
        <taxon>Bdellovibrionota</taxon>
        <taxon>Bacteriovoracia</taxon>
        <taxon>Bacteriovoracales</taxon>
        <taxon>Bacteriovoracaceae</taxon>
        <taxon>Peredibacter</taxon>
    </lineage>
</organism>
<dbReference type="InterPro" id="IPR012336">
    <property type="entry name" value="Thioredoxin-like_fold"/>
</dbReference>
<reference evidence="3 4" key="1">
    <citation type="submission" date="2023-11" db="EMBL/GenBank/DDBJ databases">
        <title>Peredibacter starrii A3.12.</title>
        <authorList>
            <person name="Mitchell R.J."/>
        </authorList>
    </citation>
    <scope>NUCLEOTIDE SEQUENCE [LARGE SCALE GENOMIC DNA]</scope>
    <source>
        <strain evidence="3 4">A3.12</strain>
    </source>
</reference>
<dbReference type="SUPFAM" id="SSF52833">
    <property type="entry name" value="Thioredoxin-like"/>
    <property type="match status" value="1"/>
</dbReference>
<feature type="domain" description="Thioredoxin" evidence="2">
    <location>
        <begin position="1"/>
        <end position="176"/>
    </location>
</feature>
<keyword evidence="4" id="KW-1185">Reference proteome</keyword>
<dbReference type="AlphaFoldDB" id="A0AAX4HUR4"/>
<dbReference type="EMBL" id="CP139487">
    <property type="protein sequence ID" value="WPU66828.1"/>
    <property type="molecule type" value="Genomic_DNA"/>
</dbReference>
<sequence>MNGSTLKIPPNVHDHRIGSLHAPVILIEYGDFQCPHCQMTVATMDTLVKEYGQDLCFIYRHFPLSTIHTDAGVAAVASEAADVQGQFWQMHHLLFENQNDLSSENIFELARVLKLDMKQFLDDLEKEEFAEKVRVDFNSGVRSQVNGTPTLFINGIRFDGAPSLEILRDVINKLIYENRAAI</sequence>
<accession>A0AAX4HUR4</accession>
<name>A0AAX4HUR4_9BACT</name>